<dbReference type="EMBL" id="LAZR01006884">
    <property type="protein sequence ID" value="KKM89005.1"/>
    <property type="molecule type" value="Genomic_DNA"/>
</dbReference>
<reference evidence="2" key="1">
    <citation type="journal article" date="2015" name="Nature">
        <title>Complex archaea that bridge the gap between prokaryotes and eukaryotes.</title>
        <authorList>
            <person name="Spang A."/>
            <person name="Saw J.H."/>
            <person name="Jorgensen S.L."/>
            <person name="Zaremba-Niedzwiedzka K."/>
            <person name="Martijn J."/>
            <person name="Lind A.E."/>
            <person name="van Eijk R."/>
            <person name="Schleper C."/>
            <person name="Guy L."/>
            <person name="Ettema T.J."/>
        </authorList>
    </citation>
    <scope>NUCLEOTIDE SEQUENCE</scope>
</reference>
<proteinExistence type="predicted"/>
<feature type="domain" description="Phosphoribosyltransferase" evidence="1">
    <location>
        <begin position="8"/>
        <end position="178"/>
    </location>
</feature>
<sequence>MIKDRVEAGKLLADKIHLIDNHDFLVLAIPRGGVIVGHEIAKKINCKLDIAISKKITPSDNPEFAIGAITHDGTLFQSNYWKNYANDPNLNEELSKKKLEVKRRLEEYRGNSEYKITDKKIILVDDGIATGSTVFAILNWLTKQNVKEIILAIPVMPASVFELMKKNVSSIVSLEVPDEFAAVGQFYKSFDQVSNEEVIKIFKKYQN</sequence>
<accession>A0A0F9NJH6</accession>
<dbReference type="InterPro" id="IPR029057">
    <property type="entry name" value="PRTase-like"/>
</dbReference>
<protein>
    <recommendedName>
        <fullName evidence="1">Phosphoribosyltransferase domain-containing protein</fullName>
    </recommendedName>
</protein>
<dbReference type="Gene3D" id="3.40.50.2020">
    <property type="match status" value="1"/>
</dbReference>
<dbReference type="Pfam" id="PF00156">
    <property type="entry name" value="Pribosyltran"/>
    <property type="match status" value="1"/>
</dbReference>
<evidence type="ECO:0000259" key="1">
    <source>
        <dbReference type="Pfam" id="PF00156"/>
    </source>
</evidence>
<dbReference type="SUPFAM" id="SSF53271">
    <property type="entry name" value="PRTase-like"/>
    <property type="match status" value="1"/>
</dbReference>
<name>A0A0F9NJH6_9ZZZZ</name>
<gene>
    <name evidence="2" type="ORF">LCGC14_1252940</name>
</gene>
<dbReference type="InterPro" id="IPR000836">
    <property type="entry name" value="PRTase_dom"/>
</dbReference>
<dbReference type="Gene3D" id="3.30.1310.20">
    <property type="entry name" value="PRTase-like"/>
    <property type="match status" value="1"/>
</dbReference>
<dbReference type="AlphaFoldDB" id="A0A0F9NJH6"/>
<evidence type="ECO:0000313" key="2">
    <source>
        <dbReference type="EMBL" id="KKM89005.1"/>
    </source>
</evidence>
<organism evidence="2">
    <name type="scientific">marine sediment metagenome</name>
    <dbReference type="NCBI Taxonomy" id="412755"/>
    <lineage>
        <taxon>unclassified sequences</taxon>
        <taxon>metagenomes</taxon>
        <taxon>ecological metagenomes</taxon>
    </lineage>
</organism>
<comment type="caution">
    <text evidence="2">The sequence shown here is derived from an EMBL/GenBank/DDBJ whole genome shotgun (WGS) entry which is preliminary data.</text>
</comment>
<dbReference type="CDD" id="cd06223">
    <property type="entry name" value="PRTases_typeI"/>
    <property type="match status" value="1"/>
</dbReference>